<name>A0A7W6NQV6_9CAUL</name>
<dbReference type="PANTHER" id="PTHR38596:SF1">
    <property type="entry name" value="UPF0114 PROTEIN YQHA"/>
    <property type="match status" value="1"/>
</dbReference>
<feature type="transmembrane region" description="Helical" evidence="7">
    <location>
        <begin position="117"/>
        <end position="135"/>
    </location>
</feature>
<evidence type="ECO:0000313" key="9">
    <source>
        <dbReference type="Proteomes" id="UP000529946"/>
    </source>
</evidence>
<evidence type="ECO:0000313" key="8">
    <source>
        <dbReference type="EMBL" id="MBB4084348.1"/>
    </source>
</evidence>
<dbReference type="InterPro" id="IPR005134">
    <property type="entry name" value="UPF0114"/>
</dbReference>
<feature type="transmembrane region" description="Helical" evidence="7">
    <location>
        <begin position="62"/>
        <end position="88"/>
    </location>
</feature>
<sequence>MSVKTRIETALERFIFMSRWLMAPFYVGLVIALGLLLVVFAQEVLHYVPLAFQPMHEKSSSNAILAVLSLVDITLAANLLLIVIFAGYENFVSRLDLDGEDDRPPWMGTVDFSALKIKLIASIVAISAIQLLRFFMQEPVGVPGMNVEEARWRVIIHLTFVFSGVLLALMDWLVGKTPKH</sequence>
<evidence type="ECO:0000256" key="6">
    <source>
        <dbReference type="ARBA" id="ARBA00023136"/>
    </source>
</evidence>
<evidence type="ECO:0000256" key="3">
    <source>
        <dbReference type="ARBA" id="ARBA00022475"/>
    </source>
</evidence>
<dbReference type="Pfam" id="PF03350">
    <property type="entry name" value="UPF0114"/>
    <property type="match status" value="1"/>
</dbReference>
<proteinExistence type="inferred from homology"/>
<dbReference type="AlphaFoldDB" id="A0A7W6NQV6"/>
<keyword evidence="9" id="KW-1185">Reference proteome</keyword>
<evidence type="ECO:0000256" key="1">
    <source>
        <dbReference type="ARBA" id="ARBA00004651"/>
    </source>
</evidence>
<feature type="transmembrane region" description="Helical" evidence="7">
    <location>
        <begin position="20"/>
        <end position="42"/>
    </location>
</feature>
<keyword evidence="6 7" id="KW-0472">Membrane</keyword>
<dbReference type="InterPro" id="IPR020761">
    <property type="entry name" value="UPF0114_bac"/>
</dbReference>
<dbReference type="RefSeq" id="WP_183205680.1">
    <property type="nucleotide sequence ID" value="NZ_BAAAER010000003.1"/>
</dbReference>
<gene>
    <name evidence="8" type="ORF">GGR12_003236</name>
</gene>
<comment type="similarity">
    <text evidence="2 7">Belongs to the UPF0114 family.</text>
</comment>
<protein>
    <recommendedName>
        <fullName evidence="7">UPF0114 protein GGR12_003236</fullName>
    </recommendedName>
</protein>
<accession>A0A7W6NQV6</accession>
<keyword evidence="4 7" id="KW-0812">Transmembrane</keyword>
<evidence type="ECO:0000256" key="4">
    <source>
        <dbReference type="ARBA" id="ARBA00022692"/>
    </source>
</evidence>
<dbReference type="HAMAP" id="MF_00143">
    <property type="entry name" value="UPF0114"/>
    <property type="match status" value="1"/>
</dbReference>
<evidence type="ECO:0000256" key="7">
    <source>
        <dbReference type="HAMAP-Rule" id="MF_00143"/>
    </source>
</evidence>
<dbReference type="PANTHER" id="PTHR38596">
    <property type="entry name" value="UPF0114 PROTEIN YQHA"/>
    <property type="match status" value="1"/>
</dbReference>
<comment type="subcellular location">
    <subcellularLocation>
        <location evidence="1 7">Cell membrane</location>
        <topology evidence="1 7">Multi-pass membrane protein</topology>
    </subcellularLocation>
</comment>
<dbReference type="GO" id="GO:0005886">
    <property type="term" value="C:plasma membrane"/>
    <property type="evidence" value="ECO:0007669"/>
    <property type="project" value="UniProtKB-SubCell"/>
</dbReference>
<organism evidence="8 9">
    <name type="scientific">Brevundimonas lenta</name>
    <dbReference type="NCBI Taxonomy" id="424796"/>
    <lineage>
        <taxon>Bacteria</taxon>
        <taxon>Pseudomonadati</taxon>
        <taxon>Pseudomonadota</taxon>
        <taxon>Alphaproteobacteria</taxon>
        <taxon>Caulobacterales</taxon>
        <taxon>Caulobacteraceae</taxon>
        <taxon>Brevundimonas</taxon>
    </lineage>
</organism>
<dbReference type="NCBIfam" id="TIGR00645">
    <property type="entry name" value="HI0507"/>
    <property type="match status" value="1"/>
</dbReference>
<dbReference type="Proteomes" id="UP000529946">
    <property type="component" value="Unassembled WGS sequence"/>
</dbReference>
<comment type="caution">
    <text evidence="8">The sequence shown here is derived from an EMBL/GenBank/DDBJ whole genome shotgun (WGS) entry which is preliminary data.</text>
</comment>
<keyword evidence="3 7" id="KW-1003">Cell membrane</keyword>
<evidence type="ECO:0000256" key="2">
    <source>
        <dbReference type="ARBA" id="ARBA00005774"/>
    </source>
</evidence>
<evidence type="ECO:0000256" key="5">
    <source>
        <dbReference type="ARBA" id="ARBA00022989"/>
    </source>
</evidence>
<reference evidence="8 9" key="1">
    <citation type="submission" date="2020-08" db="EMBL/GenBank/DDBJ databases">
        <title>Genomic Encyclopedia of Type Strains, Phase IV (KMG-IV): sequencing the most valuable type-strain genomes for metagenomic binning, comparative biology and taxonomic classification.</title>
        <authorList>
            <person name="Goeker M."/>
        </authorList>
    </citation>
    <scope>NUCLEOTIDE SEQUENCE [LARGE SCALE GENOMIC DNA]</scope>
    <source>
        <strain evidence="8 9">DSM 23960</strain>
    </source>
</reference>
<dbReference type="EMBL" id="JACIDM010000003">
    <property type="protein sequence ID" value="MBB4084348.1"/>
    <property type="molecule type" value="Genomic_DNA"/>
</dbReference>
<keyword evidence="5 7" id="KW-1133">Transmembrane helix</keyword>
<feature type="transmembrane region" description="Helical" evidence="7">
    <location>
        <begin position="155"/>
        <end position="174"/>
    </location>
</feature>